<dbReference type="InterPro" id="IPR027849">
    <property type="entry name" value="DUF4434"/>
</dbReference>
<evidence type="ECO:0000259" key="2">
    <source>
        <dbReference type="Pfam" id="PF14488"/>
    </source>
</evidence>
<evidence type="ECO:0000313" key="4">
    <source>
        <dbReference type="Proteomes" id="UP000606172"/>
    </source>
</evidence>
<comment type="caution">
    <text evidence="3">The sequence shown here is derived from an EMBL/GenBank/DDBJ whole genome shotgun (WGS) entry which is preliminary data.</text>
</comment>
<feature type="domain" description="DUF4434" evidence="2">
    <location>
        <begin position="218"/>
        <end position="484"/>
    </location>
</feature>
<feature type="region of interest" description="Disordered" evidence="1">
    <location>
        <begin position="29"/>
        <end position="58"/>
    </location>
</feature>
<name>A0A919V8W8_9ACTN</name>
<organism evidence="3 4">
    <name type="scientific">Sinosporangium siamense</name>
    <dbReference type="NCBI Taxonomy" id="1367973"/>
    <lineage>
        <taxon>Bacteria</taxon>
        <taxon>Bacillati</taxon>
        <taxon>Actinomycetota</taxon>
        <taxon>Actinomycetes</taxon>
        <taxon>Streptosporangiales</taxon>
        <taxon>Streptosporangiaceae</taxon>
        <taxon>Sinosporangium</taxon>
    </lineage>
</organism>
<proteinExistence type="predicted"/>
<evidence type="ECO:0000313" key="3">
    <source>
        <dbReference type="EMBL" id="GII94681.1"/>
    </source>
</evidence>
<dbReference type="EMBL" id="BOOW01000030">
    <property type="protein sequence ID" value="GII94681.1"/>
    <property type="molecule type" value="Genomic_DNA"/>
</dbReference>
<dbReference type="RefSeq" id="WP_204029362.1">
    <property type="nucleotide sequence ID" value="NZ_JBHLZQ010000003.1"/>
</dbReference>
<evidence type="ECO:0000256" key="1">
    <source>
        <dbReference type="SAM" id="MobiDB-lite"/>
    </source>
</evidence>
<protein>
    <recommendedName>
        <fullName evidence="2">DUF4434 domain-containing protein</fullName>
    </recommendedName>
</protein>
<dbReference type="Gene3D" id="3.20.20.80">
    <property type="entry name" value="Glycosidases"/>
    <property type="match status" value="1"/>
</dbReference>
<accession>A0A919V8W8</accession>
<keyword evidence="4" id="KW-1185">Reference proteome</keyword>
<dbReference type="Proteomes" id="UP000606172">
    <property type="component" value="Unassembled WGS sequence"/>
</dbReference>
<gene>
    <name evidence="3" type="ORF">Ssi02_49120</name>
</gene>
<sequence length="598" mass="66027">MRWITVLLGVAILAMVAALAIVLPSGDVSAPEAGETPNPGQSISSSSSEEFTDPCGTFDTKTRTPYAITGYWLVPSSDECTWRRQLEAMHKVGGDTVIRIGTGLQPRRIDLDGRVLDRDGVDVDPRYNSCRENGLTCFQAAEQDLRKANLNNRISWTYAYRTDEAFGKDLLRCPGMEKVITTDRAVFHRIVALADGSENTSCDFSSKARDYHLILVAARPDDSLTILLNVADRFGMKVFPALPVAPRSRPQTTNADPRHIGTLTMLTRRILHDYGARLADRESFGGVYQPFELQLREMTEDHPTLKVYAEQHKIVEEELKGKPILVSPYLDARKRVNFGATPEEVGVGFRALARTGVGIIAPQDSRGTGKVGLFWPDEREKDVDERLLPVVGRTTNGTAYHASTRDYYREMAEARAEMAGEGFNVQLWANIEAFEPTGTEACGNGGQRGRTDKERLDGAVAMAGRYVSKVISYMWTDFMTCGSPSLSDRLAADWDRPIAVDAVRKVRDIRNGIEVRGYNLAGSTVNVRWEGLEEPKKADVAAVGWHSAEPSPGLPTGTQVAWVPFDWKTVPKDVWVRITVSAPDGRESSAPLHVRAQG</sequence>
<dbReference type="AlphaFoldDB" id="A0A919V8W8"/>
<reference evidence="3" key="1">
    <citation type="submission" date="2021-01" db="EMBL/GenBank/DDBJ databases">
        <title>Whole genome shotgun sequence of Sinosporangium siamense NBRC 109515.</title>
        <authorList>
            <person name="Komaki H."/>
            <person name="Tamura T."/>
        </authorList>
    </citation>
    <scope>NUCLEOTIDE SEQUENCE</scope>
    <source>
        <strain evidence="3">NBRC 109515</strain>
    </source>
</reference>
<dbReference type="Pfam" id="PF14488">
    <property type="entry name" value="DUF4434"/>
    <property type="match status" value="1"/>
</dbReference>